<keyword evidence="2" id="KW-1185">Reference proteome</keyword>
<dbReference type="Pfam" id="PF14223">
    <property type="entry name" value="Retrotran_gag_2"/>
    <property type="match status" value="1"/>
</dbReference>
<name>A0AAD5LI32_9CRUS</name>
<comment type="caution">
    <text evidence="1">The sequence shown here is derived from an EMBL/GenBank/DDBJ whole genome shotgun (WGS) entry which is preliminary data.</text>
</comment>
<evidence type="ECO:0000313" key="1">
    <source>
        <dbReference type="EMBL" id="KAI9562445.1"/>
    </source>
</evidence>
<evidence type="ECO:0000313" key="2">
    <source>
        <dbReference type="Proteomes" id="UP000820818"/>
    </source>
</evidence>
<sequence length="161" mass="18958">MASSISKDVNHIVKFDGSSFPLWKFGCWLLLEQQNPIQIVDGRETLPEETKNEEDEITNMDAINNWKQRDVLARSYLIATIEKQPQRTLLNCRTAFEMWTRLTSHLQCAAENKHLLQKQFYDYKYKPGIYWSAQIVHQQSLGNKKTDQHCCSKLLMIFLKY</sequence>
<organism evidence="1 2">
    <name type="scientific">Daphnia sinensis</name>
    <dbReference type="NCBI Taxonomy" id="1820382"/>
    <lineage>
        <taxon>Eukaryota</taxon>
        <taxon>Metazoa</taxon>
        <taxon>Ecdysozoa</taxon>
        <taxon>Arthropoda</taxon>
        <taxon>Crustacea</taxon>
        <taxon>Branchiopoda</taxon>
        <taxon>Diplostraca</taxon>
        <taxon>Cladocera</taxon>
        <taxon>Anomopoda</taxon>
        <taxon>Daphniidae</taxon>
        <taxon>Daphnia</taxon>
        <taxon>Daphnia similis group</taxon>
    </lineage>
</organism>
<proteinExistence type="predicted"/>
<accession>A0AAD5LI32</accession>
<gene>
    <name evidence="1" type="ORF">GHT06_009877</name>
</gene>
<dbReference type="Proteomes" id="UP000820818">
    <property type="component" value="Linkage Group LG2"/>
</dbReference>
<protein>
    <recommendedName>
        <fullName evidence="3">Copia protein</fullName>
    </recommendedName>
</protein>
<evidence type="ECO:0008006" key="3">
    <source>
        <dbReference type="Google" id="ProtNLM"/>
    </source>
</evidence>
<dbReference type="EMBL" id="WJBH02000002">
    <property type="protein sequence ID" value="KAI9562445.1"/>
    <property type="molecule type" value="Genomic_DNA"/>
</dbReference>
<reference evidence="1 2" key="1">
    <citation type="submission" date="2022-05" db="EMBL/GenBank/DDBJ databases">
        <title>A multi-omics perspective on studying reproductive biology in Daphnia sinensis.</title>
        <authorList>
            <person name="Jia J."/>
        </authorList>
    </citation>
    <scope>NUCLEOTIDE SEQUENCE [LARGE SCALE GENOMIC DNA]</scope>
    <source>
        <strain evidence="1 2">WSL</strain>
    </source>
</reference>
<dbReference type="AlphaFoldDB" id="A0AAD5LI32"/>